<organism evidence="4 5">
    <name type="scientific">Roseomonas marmotae</name>
    <dbReference type="NCBI Taxonomy" id="2768161"/>
    <lineage>
        <taxon>Bacteria</taxon>
        <taxon>Pseudomonadati</taxon>
        <taxon>Pseudomonadota</taxon>
        <taxon>Alphaproteobacteria</taxon>
        <taxon>Acetobacterales</taxon>
        <taxon>Roseomonadaceae</taxon>
        <taxon>Roseomonas</taxon>
    </lineage>
</organism>
<dbReference type="EC" id="3.5.99.6" evidence="2"/>
<dbReference type="InterPro" id="IPR018321">
    <property type="entry name" value="Glucosamine6P_isomerase_CS"/>
</dbReference>
<dbReference type="InterPro" id="IPR006148">
    <property type="entry name" value="Glc/Gal-6P_isomerase"/>
</dbReference>
<dbReference type="InterPro" id="IPR037171">
    <property type="entry name" value="NagB/RpiA_transferase-like"/>
</dbReference>
<keyword evidence="5" id="KW-1185">Reference proteome</keyword>
<name>A0ABS3KHT9_9PROT</name>
<dbReference type="NCBIfam" id="TIGR00502">
    <property type="entry name" value="nagB"/>
    <property type="match status" value="1"/>
</dbReference>
<dbReference type="GO" id="GO:0004342">
    <property type="term" value="F:glucosamine-6-phosphate deaminase activity"/>
    <property type="evidence" value="ECO:0007669"/>
    <property type="project" value="UniProtKB-EC"/>
</dbReference>
<dbReference type="PROSITE" id="PS01161">
    <property type="entry name" value="GLC_GALNAC_ISOMERASE"/>
    <property type="match status" value="1"/>
</dbReference>
<evidence type="ECO:0000256" key="1">
    <source>
        <dbReference type="ARBA" id="ARBA00022801"/>
    </source>
</evidence>
<evidence type="ECO:0000313" key="4">
    <source>
        <dbReference type="EMBL" id="MBO1077034.1"/>
    </source>
</evidence>
<gene>
    <name evidence="4" type="primary">nagB</name>
    <name evidence="4" type="ORF">IAI60_20715</name>
</gene>
<evidence type="ECO:0000313" key="5">
    <source>
        <dbReference type="Proteomes" id="UP001518990"/>
    </source>
</evidence>
<reference evidence="4 5" key="1">
    <citation type="submission" date="2020-09" db="EMBL/GenBank/DDBJ databases">
        <title>Roseomonas.</title>
        <authorList>
            <person name="Zhu W."/>
        </authorList>
    </citation>
    <scope>NUCLEOTIDE SEQUENCE [LARGE SCALE GENOMIC DNA]</scope>
    <source>
        <strain evidence="4 5">1311</strain>
    </source>
</reference>
<proteinExistence type="predicted"/>
<evidence type="ECO:0000259" key="3">
    <source>
        <dbReference type="Pfam" id="PF01182"/>
    </source>
</evidence>
<sequence>MPRLVVRPDAAAVARLAAGRIAARLREAPDMVLGLATGGTMLPVYDALVALHRAGQAPLQQASSFNLDEYVGLPPDHPSSYAWFMREALFRHVGMDTARAHLPDGMAPDPQAEADRYEAGIAAAGGIALQLLGLGRNGHIGFNEPGSSFASRSRVVRLAAHTRADNQRFFPAGEAVPERAITMGIATILEAREILLVVTGAAKAPTLGRALLQPPAEDCPASALQTHGAVTVLCDEAAAVALPAEMRERGMREDA</sequence>
<dbReference type="CDD" id="cd01399">
    <property type="entry name" value="GlcN6P_deaminase"/>
    <property type="match status" value="1"/>
</dbReference>
<dbReference type="SUPFAM" id="SSF100950">
    <property type="entry name" value="NagB/RpiA/CoA transferase-like"/>
    <property type="match status" value="1"/>
</dbReference>
<dbReference type="Pfam" id="PF01182">
    <property type="entry name" value="Glucosamine_iso"/>
    <property type="match status" value="1"/>
</dbReference>
<protein>
    <recommendedName>
        <fullName evidence="2">Glucosamine-6-phosphate deaminase</fullName>
        <ecNumber evidence="2">3.5.99.6</ecNumber>
    </recommendedName>
</protein>
<keyword evidence="1 4" id="KW-0378">Hydrolase</keyword>
<dbReference type="InterPro" id="IPR004547">
    <property type="entry name" value="Glucosamine6P_isomerase"/>
</dbReference>
<evidence type="ECO:0000256" key="2">
    <source>
        <dbReference type="NCBIfam" id="TIGR00502"/>
    </source>
</evidence>
<accession>A0ABS3KHT9</accession>
<dbReference type="EMBL" id="JACTNF010000038">
    <property type="protein sequence ID" value="MBO1077034.1"/>
    <property type="molecule type" value="Genomic_DNA"/>
</dbReference>
<dbReference type="PANTHER" id="PTHR11280:SF5">
    <property type="entry name" value="GLUCOSAMINE-6-PHOSPHATE ISOMERASE"/>
    <property type="match status" value="1"/>
</dbReference>
<comment type="caution">
    <text evidence="4">The sequence shown here is derived from an EMBL/GenBank/DDBJ whole genome shotgun (WGS) entry which is preliminary data.</text>
</comment>
<dbReference type="Gene3D" id="3.40.50.1360">
    <property type="match status" value="1"/>
</dbReference>
<feature type="domain" description="Glucosamine/galactosamine-6-phosphate isomerase" evidence="3">
    <location>
        <begin position="10"/>
        <end position="230"/>
    </location>
</feature>
<dbReference type="Proteomes" id="UP001518990">
    <property type="component" value="Unassembled WGS sequence"/>
</dbReference>
<dbReference type="PANTHER" id="PTHR11280">
    <property type="entry name" value="GLUCOSAMINE-6-PHOSPHATE ISOMERASE"/>
    <property type="match status" value="1"/>
</dbReference>